<comment type="function">
    <text evidence="11 12">Phosphorylation of dTMP to form dTDP in both de novo and salvage pathways of dTTP synthesis.</text>
</comment>
<dbReference type="HAMAP" id="MF_00165">
    <property type="entry name" value="Thymidylate_kinase"/>
    <property type="match status" value="1"/>
</dbReference>
<evidence type="ECO:0000259" key="13">
    <source>
        <dbReference type="Pfam" id="PF02223"/>
    </source>
</evidence>
<evidence type="ECO:0000313" key="15">
    <source>
        <dbReference type="Proteomes" id="UP001301140"/>
    </source>
</evidence>
<feature type="binding site" evidence="12">
    <location>
        <begin position="5"/>
        <end position="12"/>
    </location>
    <ligand>
        <name>ATP</name>
        <dbReference type="ChEBI" id="CHEBI:30616"/>
    </ligand>
</feature>
<dbReference type="PANTHER" id="PTHR10344">
    <property type="entry name" value="THYMIDYLATE KINASE"/>
    <property type="match status" value="1"/>
</dbReference>
<dbReference type="Pfam" id="PF02223">
    <property type="entry name" value="Thymidylate_kin"/>
    <property type="match status" value="1"/>
</dbReference>
<dbReference type="SUPFAM" id="SSF52540">
    <property type="entry name" value="P-loop containing nucleoside triphosphate hydrolases"/>
    <property type="match status" value="1"/>
</dbReference>
<dbReference type="EMBL" id="JARGEQ010000051">
    <property type="protein sequence ID" value="MDF1585961.1"/>
    <property type="molecule type" value="Genomic_DNA"/>
</dbReference>
<dbReference type="NCBIfam" id="TIGR00041">
    <property type="entry name" value="DTMP_kinase"/>
    <property type="match status" value="1"/>
</dbReference>
<comment type="similarity">
    <text evidence="1 12">Belongs to the thymidylate kinase family.</text>
</comment>
<dbReference type="GO" id="GO:0005524">
    <property type="term" value="F:ATP binding"/>
    <property type="evidence" value="ECO:0007669"/>
    <property type="project" value="UniProtKB-UniRule"/>
</dbReference>
<dbReference type="FunFam" id="3.40.50.300:FF:000225">
    <property type="entry name" value="Thymidylate kinase"/>
    <property type="match status" value="1"/>
</dbReference>
<accession>A0AAP3XQE9</accession>
<evidence type="ECO:0000256" key="5">
    <source>
        <dbReference type="ARBA" id="ARBA00022727"/>
    </source>
</evidence>
<dbReference type="InterPro" id="IPR018094">
    <property type="entry name" value="Thymidylate_kinase"/>
</dbReference>
<dbReference type="GO" id="GO:0006235">
    <property type="term" value="P:dTTP biosynthetic process"/>
    <property type="evidence" value="ECO:0007669"/>
    <property type="project" value="UniProtKB-UniRule"/>
</dbReference>
<evidence type="ECO:0000256" key="6">
    <source>
        <dbReference type="ARBA" id="ARBA00022741"/>
    </source>
</evidence>
<dbReference type="AlphaFoldDB" id="A0AAP3XQE9"/>
<feature type="domain" description="Thymidylate kinase-like" evidence="13">
    <location>
        <begin position="3"/>
        <end position="188"/>
    </location>
</feature>
<evidence type="ECO:0000256" key="9">
    <source>
        <dbReference type="ARBA" id="ARBA00029962"/>
    </source>
</evidence>
<evidence type="ECO:0000256" key="2">
    <source>
        <dbReference type="ARBA" id="ARBA00012980"/>
    </source>
</evidence>
<keyword evidence="4 12" id="KW-0808">Transferase</keyword>
<dbReference type="Gene3D" id="3.40.50.300">
    <property type="entry name" value="P-loop containing nucleotide triphosphate hydrolases"/>
    <property type="match status" value="1"/>
</dbReference>
<name>A0AAP3XQE9_9PROT</name>
<evidence type="ECO:0000313" key="14">
    <source>
        <dbReference type="EMBL" id="MDF1585961.1"/>
    </source>
</evidence>
<dbReference type="Proteomes" id="UP001301140">
    <property type="component" value="Unassembled WGS sequence"/>
</dbReference>
<sequence>MTFEGGEGAGKTTQIGRLADWLAGRGIEVVRTREPGGTEGAEAVRALLVEGEAGRWQPLAELLLVAAARADHLSRLIEPALARGAWVLCDRYADSTRVYQGGAGGLEPALIDRLHEEIMQARVPDLTLLLDLPVATGLARRHADGNGGRFEAKGAAFHEAVRRAYLELASAEPARIAVIDAAADADAVAGAVRCAVADRLGLAAP</sequence>
<evidence type="ECO:0000256" key="7">
    <source>
        <dbReference type="ARBA" id="ARBA00022777"/>
    </source>
</evidence>
<comment type="catalytic activity">
    <reaction evidence="10 12">
        <text>dTMP + ATP = dTDP + ADP</text>
        <dbReference type="Rhea" id="RHEA:13517"/>
        <dbReference type="ChEBI" id="CHEBI:30616"/>
        <dbReference type="ChEBI" id="CHEBI:58369"/>
        <dbReference type="ChEBI" id="CHEBI:63528"/>
        <dbReference type="ChEBI" id="CHEBI:456216"/>
        <dbReference type="EC" id="2.7.4.9"/>
    </reaction>
</comment>
<dbReference type="GO" id="GO:0006233">
    <property type="term" value="P:dTDP biosynthetic process"/>
    <property type="evidence" value="ECO:0007669"/>
    <property type="project" value="InterPro"/>
</dbReference>
<dbReference type="PANTHER" id="PTHR10344:SF4">
    <property type="entry name" value="UMP-CMP KINASE 2, MITOCHONDRIAL"/>
    <property type="match status" value="1"/>
</dbReference>
<evidence type="ECO:0000256" key="3">
    <source>
        <dbReference type="ARBA" id="ARBA00017144"/>
    </source>
</evidence>
<dbReference type="InterPro" id="IPR018095">
    <property type="entry name" value="Thymidylate_kin_CS"/>
</dbReference>
<dbReference type="GO" id="GO:0006227">
    <property type="term" value="P:dUDP biosynthetic process"/>
    <property type="evidence" value="ECO:0007669"/>
    <property type="project" value="TreeGrafter"/>
</dbReference>
<evidence type="ECO:0000256" key="11">
    <source>
        <dbReference type="ARBA" id="ARBA00057735"/>
    </source>
</evidence>
<dbReference type="EC" id="2.7.4.9" evidence="2 12"/>
<evidence type="ECO:0000256" key="8">
    <source>
        <dbReference type="ARBA" id="ARBA00022840"/>
    </source>
</evidence>
<keyword evidence="6 12" id="KW-0547">Nucleotide-binding</keyword>
<gene>
    <name evidence="12 14" type="primary">tmk</name>
    <name evidence="14" type="ORF">PZ740_06130</name>
</gene>
<dbReference type="InterPro" id="IPR039430">
    <property type="entry name" value="Thymidylate_kin-like_dom"/>
</dbReference>
<dbReference type="InterPro" id="IPR027417">
    <property type="entry name" value="P-loop_NTPase"/>
</dbReference>
<organism evidence="14 15">
    <name type="scientific">Marinimicrococcus flavescens</name>
    <dbReference type="NCBI Taxonomy" id="3031815"/>
    <lineage>
        <taxon>Bacteria</taxon>
        <taxon>Pseudomonadati</taxon>
        <taxon>Pseudomonadota</taxon>
        <taxon>Alphaproteobacteria</taxon>
        <taxon>Geminicoccales</taxon>
        <taxon>Geminicoccaceae</taxon>
        <taxon>Marinimicrococcus</taxon>
    </lineage>
</organism>
<evidence type="ECO:0000256" key="1">
    <source>
        <dbReference type="ARBA" id="ARBA00009776"/>
    </source>
</evidence>
<proteinExistence type="inferred from homology"/>
<protein>
    <recommendedName>
        <fullName evidence="3 12">Thymidylate kinase</fullName>
        <ecNumber evidence="2 12">2.7.4.9</ecNumber>
    </recommendedName>
    <alternativeName>
        <fullName evidence="9 12">dTMP kinase</fullName>
    </alternativeName>
</protein>
<keyword evidence="8 12" id="KW-0067">ATP-binding</keyword>
<keyword evidence="7 12" id="KW-0418">Kinase</keyword>
<keyword evidence="15" id="KW-1185">Reference proteome</keyword>
<dbReference type="PROSITE" id="PS01331">
    <property type="entry name" value="THYMIDYLATE_KINASE"/>
    <property type="match status" value="1"/>
</dbReference>
<dbReference type="GO" id="GO:0004798">
    <property type="term" value="F:dTMP kinase activity"/>
    <property type="evidence" value="ECO:0007669"/>
    <property type="project" value="UniProtKB-UniRule"/>
</dbReference>
<evidence type="ECO:0000256" key="12">
    <source>
        <dbReference type="HAMAP-Rule" id="MF_00165"/>
    </source>
</evidence>
<dbReference type="GO" id="GO:0005829">
    <property type="term" value="C:cytosol"/>
    <property type="evidence" value="ECO:0007669"/>
    <property type="project" value="TreeGrafter"/>
</dbReference>
<keyword evidence="5 12" id="KW-0545">Nucleotide biosynthesis</keyword>
<comment type="caution">
    <text evidence="14">The sequence shown here is derived from an EMBL/GenBank/DDBJ whole genome shotgun (WGS) entry which is preliminary data.</text>
</comment>
<reference evidence="14 15" key="1">
    <citation type="submission" date="2023-03" db="EMBL/GenBank/DDBJ databases">
        <title>YIM 152171 draft genome.</title>
        <authorList>
            <person name="Yang Z."/>
        </authorList>
    </citation>
    <scope>NUCLEOTIDE SEQUENCE [LARGE SCALE GENOMIC DNA]</scope>
    <source>
        <strain evidence="14 15">YIM 152171</strain>
    </source>
</reference>
<dbReference type="CDD" id="cd01672">
    <property type="entry name" value="TMPK"/>
    <property type="match status" value="1"/>
</dbReference>
<evidence type="ECO:0000256" key="10">
    <source>
        <dbReference type="ARBA" id="ARBA00048743"/>
    </source>
</evidence>
<evidence type="ECO:0000256" key="4">
    <source>
        <dbReference type="ARBA" id="ARBA00022679"/>
    </source>
</evidence>